<dbReference type="Pfam" id="PF17782">
    <property type="entry name" value="WHD_DprA"/>
    <property type="match status" value="1"/>
</dbReference>
<name>A0A350RRZ8_MARNT</name>
<dbReference type="Proteomes" id="UP000469950">
    <property type="component" value="Unassembled WGS sequence"/>
</dbReference>
<reference evidence="4 6" key="1">
    <citation type="journal article" date="2018" name="Nat. Biotechnol.">
        <title>A standardized bacterial taxonomy based on genome phylogeny substantially revises the tree of life.</title>
        <authorList>
            <person name="Parks D.H."/>
            <person name="Chuvochina M."/>
            <person name="Waite D.W."/>
            <person name="Rinke C."/>
            <person name="Skarshewski A."/>
            <person name="Chaumeil P.A."/>
            <person name="Hugenholtz P."/>
        </authorList>
    </citation>
    <scope>NUCLEOTIDE SEQUENCE [LARGE SCALE GENOMIC DNA]</scope>
    <source>
        <strain evidence="4">UBA9049</strain>
    </source>
</reference>
<dbReference type="EMBL" id="DLYI01000327">
    <property type="protein sequence ID" value="HAC30924.1"/>
    <property type="molecule type" value="Genomic_DNA"/>
</dbReference>
<dbReference type="GO" id="GO:0009294">
    <property type="term" value="P:DNA-mediated transformation"/>
    <property type="evidence" value="ECO:0007669"/>
    <property type="project" value="InterPro"/>
</dbReference>
<gene>
    <name evidence="4" type="primary">dprA</name>
    <name evidence="4" type="ORF">DCF82_24410</name>
    <name evidence="5" type="ORF">F6453_0195</name>
</gene>
<evidence type="ECO:0000313" key="6">
    <source>
        <dbReference type="Proteomes" id="UP000261325"/>
    </source>
</evidence>
<dbReference type="Gene3D" id="1.10.10.10">
    <property type="entry name" value="Winged helix-like DNA-binding domain superfamily/Winged helix DNA-binding domain"/>
    <property type="match status" value="1"/>
</dbReference>
<organism evidence="4 6">
    <name type="scientific">Marinobacter nauticus</name>
    <name type="common">Marinobacter hydrocarbonoclasticus</name>
    <name type="synonym">Marinobacter aquaeolei</name>
    <dbReference type="NCBI Taxonomy" id="2743"/>
    <lineage>
        <taxon>Bacteria</taxon>
        <taxon>Pseudomonadati</taxon>
        <taxon>Pseudomonadota</taxon>
        <taxon>Gammaproteobacteria</taxon>
        <taxon>Pseudomonadales</taxon>
        <taxon>Marinobacteraceae</taxon>
        <taxon>Marinobacter</taxon>
    </lineage>
</organism>
<dbReference type="NCBIfam" id="TIGR00732">
    <property type="entry name" value="dprA"/>
    <property type="match status" value="1"/>
</dbReference>
<feature type="domain" description="Smf/DprA SLOG" evidence="2">
    <location>
        <begin position="112"/>
        <end position="316"/>
    </location>
</feature>
<dbReference type="InterPro" id="IPR003488">
    <property type="entry name" value="DprA"/>
</dbReference>
<sequence length="405" mass="43436">MAGPECPAIVVFKEEKMSDQEFLQTPAGQWLLLSLLPRFGIPLRERILGSVDTLTDILPLNAATLRAMGLGGDAVEAIVAWQAGELSQGVIARALDIYRQCRERGIGVLGQGQSPYPECLRHIHNAPLVLYTLGNVELLQRDQLGVVGSRNATRAGLDHARQFSAELSRRGLLITSGLALGIDGAAHAGALDAGYPTLAVVGCGLDRLYPAQHRNLAHRIIENGLIVSEYPPGTQARAAYFPQRNRIISGLARGVLVVEASLRSGSLITARTALEQGREVFAIPGSVHSPVARGCHQLIRQGARLVETANDVMEELGTWWSMQAQPAEPEATENSSDLSFLDSREIAVFEALGYDPQSTDALSLATGLPADQLLQSLLILELEGLAHACPGGYQRTGRDLVHCSA</sequence>
<dbReference type="InterPro" id="IPR041614">
    <property type="entry name" value="DprA_WH"/>
</dbReference>
<dbReference type="SUPFAM" id="SSF102405">
    <property type="entry name" value="MCP/YpsA-like"/>
    <property type="match status" value="1"/>
</dbReference>
<evidence type="ECO:0000313" key="7">
    <source>
        <dbReference type="Proteomes" id="UP000469950"/>
    </source>
</evidence>
<reference evidence="5 7" key="2">
    <citation type="submission" date="2019-10" db="EMBL/GenBank/DDBJ databases">
        <title>Draft genome sequence of Marinobacter hydrocarbonoclasticus NCT7M from the microbiome of the marine copepod.</title>
        <authorList>
            <person name="Nuttall R."/>
            <person name="Sharma G."/>
            <person name="Moisander P."/>
        </authorList>
    </citation>
    <scope>NUCLEOTIDE SEQUENCE [LARGE SCALE GENOMIC DNA]</scope>
    <source>
        <strain evidence="5 7">NCT7M</strain>
    </source>
</reference>
<protein>
    <submittedName>
        <fullName evidence="4">DNA-protecting protein DprA</fullName>
    </submittedName>
    <submittedName>
        <fullName evidence="5">Rossmann fold nucleotide-binding protein Smf</fullName>
    </submittedName>
</protein>
<dbReference type="PANTHER" id="PTHR43022">
    <property type="entry name" value="PROTEIN SMF"/>
    <property type="match status" value="1"/>
</dbReference>
<dbReference type="RefSeq" id="WP_141066716.1">
    <property type="nucleotide sequence ID" value="NZ_CAXEXJ010000003.1"/>
</dbReference>
<dbReference type="PANTHER" id="PTHR43022:SF1">
    <property type="entry name" value="PROTEIN SMF"/>
    <property type="match status" value="1"/>
</dbReference>
<comment type="caution">
    <text evidence="4">The sequence shown here is derived from an EMBL/GenBank/DDBJ whole genome shotgun (WGS) entry which is preliminary data.</text>
</comment>
<dbReference type="EMBL" id="WBMP01000001">
    <property type="protein sequence ID" value="KAE8547303.1"/>
    <property type="molecule type" value="Genomic_DNA"/>
</dbReference>
<dbReference type="Gene3D" id="3.40.50.450">
    <property type="match status" value="1"/>
</dbReference>
<proteinExistence type="inferred from homology"/>
<dbReference type="InterPro" id="IPR036388">
    <property type="entry name" value="WH-like_DNA-bd_sf"/>
</dbReference>
<dbReference type="AlphaFoldDB" id="A0A350RRZ8"/>
<evidence type="ECO:0000313" key="5">
    <source>
        <dbReference type="EMBL" id="KAE8547303.1"/>
    </source>
</evidence>
<evidence type="ECO:0000259" key="3">
    <source>
        <dbReference type="Pfam" id="PF17782"/>
    </source>
</evidence>
<evidence type="ECO:0000256" key="1">
    <source>
        <dbReference type="ARBA" id="ARBA00006525"/>
    </source>
</evidence>
<dbReference type="InterPro" id="IPR057666">
    <property type="entry name" value="DrpA_SLOG"/>
</dbReference>
<feature type="domain" description="DprA winged helix" evidence="3">
    <location>
        <begin position="341"/>
        <end position="392"/>
    </location>
</feature>
<comment type="similarity">
    <text evidence="1">Belongs to the DprA/Smf family.</text>
</comment>
<evidence type="ECO:0000313" key="4">
    <source>
        <dbReference type="EMBL" id="HAC30924.1"/>
    </source>
</evidence>
<accession>A0A350RRZ8</accession>
<evidence type="ECO:0000259" key="2">
    <source>
        <dbReference type="Pfam" id="PF02481"/>
    </source>
</evidence>
<dbReference type="Pfam" id="PF02481">
    <property type="entry name" value="DNA_processg_A"/>
    <property type="match status" value="1"/>
</dbReference>
<dbReference type="Proteomes" id="UP000261325">
    <property type="component" value="Unassembled WGS sequence"/>
</dbReference>